<dbReference type="InterPro" id="IPR019606">
    <property type="entry name" value="GerMN"/>
</dbReference>
<dbReference type="EMBL" id="DVJJ01000162">
    <property type="protein sequence ID" value="HIS65795.1"/>
    <property type="molecule type" value="Genomic_DNA"/>
</dbReference>
<name>A0A9D1FB99_9FIRM</name>
<protein>
    <submittedName>
        <fullName evidence="4">GerMN domain-containing protein</fullName>
    </submittedName>
</protein>
<feature type="compositionally biased region" description="Acidic residues" evidence="1">
    <location>
        <begin position="46"/>
        <end position="62"/>
    </location>
</feature>
<gene>
    <name evidence="4" type="ORF">IAA83_10590</name>
</gene>
<dbReference type="SMART" id="SM00909">
    <property type="entry name" value="Germane"/>
    <property type="match status" value="1"/>
</dbReference>
<feature type="signal peptide" evidence="2">
    <location>
        <begin position="1"/>
        <end position="23"/>
    </location>
</feature>
<reference evidence="4" key="1">
    <citation type="submission" date="2020-10" db="EMBL/GenBank/DDBJ databases">
        <authorList>
            <person name="Gilroy R."/>
        </authorList>
    </citation>
    <scope>NUCLEOTIDE SEQUENCE</scope>
    <source>
        <strain evidence="4">ChiBcec16-1751</strain>
    </source>
</reference>
<proteinExistence type="predicted"/>
<feature type="compositionally biased region" description="Basic and acidic residues" evidence="1">
    <location>
        <begin position="32"/>
        <end position="43"/>
    </location>
</feature>
<feature type="region of interest" description="Disordered" evidence="1">
    <location>
        <begin position="25"/>
        <end position="62"/>
    </location>
</feature>
<dbReference type="Proteomes" id="UP000886741">
    <property type="component" value="Unassembled WGS sequence"/>
</dbReference>
<comment type="caution">
    <text evidence="4">The sequence shown here is derived from an EMBL/GenBank/DDBJ whole genome shotgun (WGS) entry which is preliminary data.</text>
</comment>
<dbReference type="PROSITE" id="PS51257">
    <property type="entry name" value="PROKAR_LIPOPROTEIN"/>
    <property type="match status" value="1"/>
</dbReference>
<evidence type="ECO:0000313" key="5">
    <source>
        <dbReference type="Proteomes" id="UP000886741"/>
    </source>
</evidence>
<reference evidence="4" key="2">
    <citation type="journal article" date="2021" name="PeerJ">
        <title>Extensive microbial diversity within the chicken gut microbiome revealed by metagenomics and culture.</title>
        <authorList>
            <person name="Gilroy R."/>
            <person name="Ravi A."/>
            <person name="Getino M."/>
            <person name="Pursley I."/>
            <person name="Horton D.L."/>
            <person name="Alikhan N.F."/>
            <person name="Baker D."/>
            <person name="Gharbi K."/>
            <person name="Hall N."/>
            <person name="Watson M."/>
            <person name="Adriaenssens E.M."/>
            <person name="Foster-Nyarko E."/>
            <person name="Jarju S."/>
            <person name="Secka A."/>
            <person name="Antonio M."/>
            <person name="Oren A."/>
            <person name="Chaudhuri R.R."/>
            <person name="La Ragione R."/>
            <person name="Hildebrand F."/>
            <person name="Pallen M.J."/>
        </authorList>
    </citation>
    <scope>NUCLEOTIDE SEQUENCE</scope>
    <source>
        <strain evidence="4">ChiBcec16-1751</strain>
    </source>
</reference>
<accession>A0A9D1FB99</accession>
<evidence type="ECO:0000256" key="2">
    <source>
        <dbReference type="SAM" id="SignalP"/>
    </source>
</evidence>
<organism evidence="4 5">
    <name type="scientific">Candidatus Avoscillospira avistercoris</name>
    <dbReference type="NCBI Taxonomy" id="2840707"/>
    <lineage>
        <taxon>Bacteria</taxon>
        <taxon>Bacillati</taxon>
        <taxon>Bacillota</taxon>
        <taxon>Clostridia</taxon>
        <taxon>Eubacteriales</taxon>
        <taxon>Oscillospiraceae</taxon>
        <taxon>Oscillospiraceae incertae sedis</taxon>
        <taxon>Candidatus Avoscillospira</taxon>
    </lineage>
</organism>
<evidence type="ECO:0000313" key="4">
    <source>
        <dbReference type="EMBL" id="HIS65795.1"/>
    </source>
</evidence>
<sequence>MKSIWLRLFALVLALGLLTGCGASPTAEPDDAPTKDSAAEKVPTESTEDSDDVQQELAEDEIPDIAVVEETEATLYLPNDNADGFETVTETVKANPQGLVDALIAHDALPEGVTVNEFRMEDNGTETTEGEGDDATVSYTPGDSQIFLDVSQAFGDAAASTGTAGETMLLGSLVNTMLTCYNAETLTLTVDGAVLETGHNVYDTPFTLMELE</sequence>
<feature type="domain" description="GerMN" evidence="3">
    <location>
        <begin position="96"/>
        <end position="199"/>
    </location>
</feature>
<evidence type="ECO:0000256" key="1">
    <source>
        <dbReference type="SAM" id="MobiDB-lite"/>
    </source>
</evidence>
<evidence type="ECO:0000259" key="3">
    <source>
        <dbReference type="SMART" id="SM00909"/>
    </source>
</evidence>
<dbReference type="AlphaFoldDB" id="A0A9D1FB99"/>
<keyword evidence="2" id="KW-0732">Signal</keyword>
<feature type="chain" id="PRO_5039488907" evidence="2">
    <location>
        <begin position="24"/>
        <end position="212"/>
    </location>
</feature>